<dbReference type="EMBL" id="WMIG01000019">
    <property type="protein sequence ID" value="MTH61723.1"/>
    <property type="molecule type" value="Genomic_DNA"/>
</dbReference>
<name>A0A844HN31_9RHOB</name>
<dbReference type="Proteomes" id="UP000449846">
    <property type="component" value="Unassembled WGS sequence"/>
</dbReference>
<dbReference type="Pfam" id="PF13403">
    <property type="entry name" value="Hint_2"/>
    <property type="match status" value="1"/>
</dbReference>
<keyword evidence="3" id="KW-1185">Reference proteome</keyword>
<reference evidence="2 3" key="1">
    <citation type="submission" date="2019-11" db="EMBL/GenBank/DDBJ databases">
        <authorList>
            <person name="Dong K."/>
        </authorList>
    </citation>
    <scope>NUCLEOTIDE SEQUENCE [LARGE SCALE GENOMIC DNA]</scope>
    <source>
        <strain evidence="2 3">NBRC 112902</strain>
    </source>
</reference>
<dbReference type="InterPro" id="IPR006141">
    <property type="entry name" value="Intein_N"/>
</dbReference>
<proteinExistence type="predicted"/>
<sequence>MPPNVPLTILSNTDSQESPPVAINVPYEDLVVCFATGTLIETDNGPVPVNDLLVGDRVLTVDNEFQEIHWIGSRQLDRATLERNPNLCPVRIRANALGPGLPDIDLIVSPQHRILVTSEISRRMFGTKEVLVAAKHLLAVNGIDTLTDLDSVTYWHFLLNAHQIVIANGVATESLYTGPQALKSIDPAGVREILSIFPELTDASYVAVPARRLVGGRHARRLAARSAVNRRPLAVAQIL</sequence>
<protein>
    <submittedName>
        <fullName evidence="2">Hemolysin</fullName>
    </submittedName>
</protein>
<organism evidence="2 3">
    <name type="scientific">Paracoccus litorisediminis</name>
    <dbReference type="NCBI Taxonomy" id="2006130"/>
    <lineage>
        <taxon>Bacteria</taxon>
        <taxon>Pseudomonadati</taxon>
        <taxon>Pseudomonadota</taxon>
        <taxon>Alphaproteobacteria</taxon>
        <taxon>Rhodobacterales</taxon>
        <taxon>Paracoccaceae</taxon>
        <taxon>Paracoccus</taxon>
    </lineage>
</organism>
<gene>
    <name evidence="2" type="ORF">GL300_21170</name>
</gene>
<dbReference type="OrthoDB" id="6305173at2"/>
<evidence type="ECO:0000313" key="3">
    <source>
        <dbReference type="Proteomes" id="UP000449846"/>
    </source>
</evidence>
<dbReference type="SUPFAM" id="SSF51294">
    <property type="entry name" value="Hedgehog/intein (Hint) domain"/>
    <property type="match status" value="1"/>
</dbReference>
<dbReference type="Gene3D" id="2.170.16.10">
    <property type="entry name" value="Hedgehog/Intein (Hint) domain"/>
    <property type="match status" value="1"/>
</dbReference>
<evidence type="ECO:0000259" key="1">
    <source>
        <dbReference type="Pfam" id="PF13403"/>
    </source>
</evidence>
<comment type="caution">
    <text evidence="2">The sequence shown here is derived from an EMBL/GenBank/DDBJ whole genome shotgun (WGS) entry which is preliminary data.</text>
</comment>
<feature type="domain" description="Hedgehog/Intein (Hint)" evidence="1">
    <location>
        <begin position="32"/>
        <end position="178"/>
    </location>
</feature>
<dbReference type="InterPro" id="IPR036844">
    <property type="entry name" value="Hint_dom_sf"/>
</dbReference>
<dbReference type="InterPro" id="IPR028992">
    <property type="entry name" value="Hedgehog/Intein_dom"/>
</dbReference>
<dbReference type="PROSITE" id="PS50817">
    <property type="entry name" value="INTEIN_N_TER"/>
    <property type="match status" value="1"/>
</dbReference>
<evidence type="ECO:0000313" key="2">
    <source>
        <dbReference type="EMBL" id="MTH61723.1"/>
    </source>
</evidence>
<accession>A0A844HN31</accession>
<dbReference type="AlphaFoldDB" id="A0A844HN31"/>
<dbReference type="GO" id="GO:0016539">
    <property type="term" value="P:intein-mediated protein splicing"/>
    <property type="evidence" value="ECO:0007669"/>
    <property type="project" value="InterPro"/>
</dbReference>